<dbReference type="PIRSF" id="PIRSF035875">
    <property type="entry name" value="RNase_BN"/>
    <property type="match status" value="1"/>
</dbReference>
<dbReference type="Pfam" id="PF03631">
    <property type="entry name" value="Virul_fac_BrkB"/>
    <property type="match status" value="1"/>
</dbReference>
<dbReference type="EC" id="3.1.-.-" evidence="7"/>
<evidence type="ECO:0000256" key="2">
    <source>
        <dbReference type="ARBA" id="ARBA00022475"/>
    </source>
</evidence>
<dbReference type="Proteomes" id="UP000839052">
    <property type="component" value="Chromosome"/>
</dbReference>
<dbReference type="PANTHER" id="PTHR30213">
    <property type="entry name" value="INNER MEMBRANE PROTEIN YHJD"/>
    <property type="match status" value="1"/>
</dbReference>
<evidence type="ECO:0000313" key="8">
    <source>
        <dbReference type="Proteomes" id="UP000839052"/>
    </source>
</evidence>
<feature type="transmembrane region" description="Helical" evidence="6">
    <location>
        <begin position="168"/>
        <end position="192"/>
    </location>
</feature>
<dbReference type="EMBL" id="OU912926">
    <property type="protein sequence ID" value="CAG9932739.1"/>
    <property type="molecule type" value="Genomic_DNA"/>
</dbReference>
<dbReference type="InterPro" id="IPR017039">
    <property type="entry name" value="Virul_fac_BrkB"/>
</dbReference>
<feature type="transmembrane region" description="Helical" evidence="6">
    <location>
        <begin position="213"/>
        <end position="235"/>
    </location>
</feature>
<name>A0ABN8AJ13_9PROT</name>
<proteinExistence type="predicted"/>
<feature type="transmembrane region" description="Helical" evidence="6">
    <location>
        <begin position="29"/>
        <end position="52"/>
    </location>
</feature>
<sequence length="287" mass="31105">MNIQIILNIIKGTFSAWIDDKAPSMSTALAYYTVFSIAPLLLIVISIAGLIFGAEVARGEIFAQLQNLMGKTEALAVQGMLESVSKPTEGVTATIIGVVLLLIGATTVFGELQDDLDRIWRAPKRTDDGGIFGLIRTRVLSFGMILGIGFLLIVSLIFSAVLAALGKWWAPIFGGMALLGNLINVALSFVLLTFPFAMIYKIMPRVNINWRDVWIGAVVTAFLFTIGKFLIGFYIGRSGLASGFGAAGSLVVVLVWIYYSAQIFLMGAEFTRIYSFTLGSRKGQPIE</sequence>
<evidence type="ECO:0000256" key="4">
    <source>
        <dbReference type="ARBA" id="ARBA00022989"/>
    </source>
</evidence>
<dbReference type="GO" id="GO:0016787">
    <property type="term" value="F:hydrolase activity"/>
    <property type="evidence" value="ECO:0007669"/>
    <property type="project" value="UniProtKB-KW"/>
</dbReference>
<accession>A0ABN8AJ13</accession>
<evidence type="ECO:0000256" key="1">
    <source>
        <dbReference type="ARBA" id="ARBA00004651"/>
    </source>
</evidence>
<organism evidence="7 8">
    <name type="scientific">Candidatus Nitrotoga arctica</name>
    <dbReference type="NCBI Taxonomy" id="453162"/>
    <lineage>
        <taxon>Bacteria</taxon>
        <taxon>Pseudomonadati</taxon>
        <taxon>Pseudomonadota</taxon>
        <taxon>Betaproteobacteria</taxon>
        <taxon>Nitrosomonadales</taxon>
        <taxon>Gallionellaceae</taxon>
        <taxon>Candidatus Nitrotoga</taxon>
    </lineage>
</organism>
<evidence type="ECO:0000256" key="6">
    <source>
        <dbReference type="SAM" id="Phobius"/>
    </source>
</evidence>
<keyword evidence="7" id="KW-0378">Hydrolase</keyword>
<gene>
    <name evidence="7" type="ORF">NTG6680_1486</name>
</gene>
<evidence type="ECO:0000256" key="5">
    <source>
        <dbReference type="ARBA" id="ARBA00023136"/>
    </source>
</evidence>
<reference evidence="7 8" key="1">
    <citation type="submission" date="2021-10" db="EMBL/GenBank/DDBJ databases">
        <authorList>
            <person name="Koch H."/>
        </authorList>
    </citation>
    <scope>NUCLEOTIDE SEQUENCE [LARGE SCALE GENOMIC DNA]</scope>
    <source>
        <strain evidence="7">6680</strain>
    </source>
</reference>
<keyword evidence="8" id="KW-1185">Reference proteome</keyword>
<keyword evidence="5 6" id="KW-0472">Membrane</keyword>
<feature type="transmembrane region" description="Helical" evidence="6">
    <location>
        <begin position="90"/>
        <end position="112"/>
    </location>
</feature>
<keyword evidence="4 6" id="KW-1133">Transmembrane helix</keyword>
<keyword evidence="3 6" id="KW-0812">Transmembrane</keyword>
<feature type="transmembrane region" description="Helical" evidence="6">
    <location>
        <begin position="139"/>
        <end position="162"/>
    </location>
</feature>
<dbReference type="PANTHER" id="PTHR30213:SF1">
    <property type="entry name" value="INNER MEMBRANE PROTEIN YHJD"/>
    <property type="match status" value="1"/>
</dbReference>
<protein>
    <submittedName>
        <fullName evidence="7">Ribonuclease BN</fullName>
        <ecNumber evidence="7">3.1.-.-</ecNumber>
    </submittedName>
</protein>
<feature type="transmembrane region" description="Helical" evidence="6">
    <location>
        <begin position="241"/>
        <end position="259"/>
    </location>
</feature>
<dbReference type="RefSeq" id="WP_239796630.1">
    <property type="nucleotide sequence ID" value="NZ_OU912926.1"/>
</dbReference>
<evidence type="ECO:0000256" key="3">
    <source>
        <dbReference type="ARBA" id="ARBA00022692"/>
    </source>
</evidence>
<dbReference type="NCBIfam" id="TIGR00765">
    <property type="entry name" value="yihY_not_rbn"/>
    <property type="match status" value="1"/>
</dbReference>
<evidence type="ECO:0000313" key="7">
    <source>
        <dbReference type="EMBL" id="CAG9932739.1"/>
    </source>
</evidence>
<keyword evidence="2" id="KW-1003">Cell membrane</keyword>
<comment type="subcellular location">
    <subcellularLocation>
        <location evidence="1">Cell membrane</location>
        <topology evidence="1">Multi-pass membrane protein</topology>
    </subcellularLocation>
</comment>